<dbReference type="Proteomes" id="UP000298324">
    <property type="component" value="Unassembled WGS sequence"/>
</dbReference>
<evidence type="ECO:0000313" key="2">
    <source>
        <dbReference type="EMBL" id="TEB04745.1"/>
    </source>
</evidence>
<feature type="region of interest" description="Disordered" evidence="1">
    <location>
        <begin position="87"/>
        <end position="114"/>
    </location>
</feature>
<evidence type="ECO:0000256" key="1">
    <source>
        <dbReference type="SAM" id="MobiDB-lite"/>
    </source>
</evidence>
<accession>A0A4Y7R740</accession>
<sequence>MATEKRSIRFPLPVAKDINRKAADEHLDFSNVVIDLCRRQLGEDNSWENTRTAALYSRAAFLAVSELLAMAKKEDVETVRRALLARAGRRENWGAPGPGPGTRAEPGAGQGQRD</sequence>
<dbReference type="EMBL" id="QFGA01000003">
    <property type="protein sequence ID" value="TEB04745.1"/>
    <property type="molecule type" value="Genomic_DNA"/>
</dbReference>
<comment type="caution">
    <text evidence="2">The sequence shown here is derived from an EMBL/GenBank/DDBJ whole genome shotgun (WGS) entry which is preliminary data.</text>
</comment>
<protein>
    <submittedName>
        <fullName evidence="2">Uncharacterized protein</fullName>
    </submittedName>
</protein>
<dbReference type="AlphaFoldDB" id="A0A4Y7R740"/>
<evidence type="ECO:0000313" key="3">
    <source>
        <dbReference type="Proteomes" id="UP000298324"/>
    </source>
</evidence>
<dbReference type="RefSeq" id="WP_190259076.1">
    <property type="nucleotide sequence ID" value="NZ_QFGA01000003.1"/>
</dbReference>
<name>A0A4Y7R740_9FIRM</name>
<organism evidence="2 3">
    <name type="scientific">Pelotomaculum schinkii</name>
    <dbReference type="NCBI Taxonomy" id="78350"/>
    <lineage>
        <taxon>Bacteria</taxon>
        <taxon>Bacillati</taxon>
        <taxon>Bacillota</taxon>
        <taxon>Clostridia</taxon>
        <taxon>Eubacteriales</taxon>
        <taxon>Desulfotomaculaceae</taxon>
        <taxon>Pelotomaculum</taxon>
    </lineage>
</organism>
<keyword evidence="3" id="KW-1185">Reference proteome</keyword>
<proteinExistence type="predicted"/>
<gene>
    <name evidence="2" type="ORF">Psch_03507</name>
</gene>
<reference evidence="2 3" key="1">
    <citation type="journal article" date="2018" name="Environ. Microbiol.">
        <title>Novel energy conservation strategies and behaviour of Pelotomaculum schinkii driving syntrophic propionate catabolism.</title>
        <authorList>
            <person name="Hidalgo-Ahumada C.A.P."/>
            <person name="Nobu M.K."/>
            <person name="Narihiro T."/>
            <person name="Tamaki H."/>
            <person name="Liu W.T."/>
            <person name="Kamagata Y."/>
            <person name="Stams A.J.M."/>
            <person name="Imachi H."/>
            <person name="Sousa D.Z."/>
        </authorList>
    </citation>
    <scope>NUCLEOTIDE SEQUENCE [LARGE SCALE GENOMIC DNA]</scope>
    <source>
        <strain evidence="2 3">HH</strain>
    </source>
</reference>